<comment type="caution">
    <text evidence="5">The sequence shown here is derived from an EMBL/GenBank/DDBJ whole genome shotgun (WGS) entry which is preliminary data.</text>
</comment>
<evidence type="ECO:0000313" key="5">
    <source>
        <dbReference type="EMBL" id="ORY44098.1"/>
    </source>
</evidence>
<dbReference type="InterPro" id="IPR043914">
    <property type="entry name" value="DUF5763"/>
</dbReference>
<dbReference type="InterPro" id="IPR011009">
    <property type="entry name" value="Kinase-like_dom_sf"/>
</dbReference>
<organism evidence="5 6">
    <name type="scientific">Rhizoclosmatium globosum</name>
    <dbReference type="NCBI Taxonomy" id="329046"/>
    <lineage>
        <taxon>Eukaryota</taxon>
        <taxon>Fungi</taxon>
        <taxon>Fungi incertae sedis</taxon>
        <taxon>Chytridiomycota</taxon>
        <taxon>Chytridiomycota incertae sedis</taxon>
        <taxon>Chytridiomycetes</taxon>
        <taxon>Chytridiales</taxon>
        <taxon>Chytriomycetaceae</taxon>
        <taxon>Rhizoclosmatium</taxon>
    </lineage>
</organism>
<dbReference type="OrthoDB" id="301415at2759"/>
<dbReference type="AlphaFoldDB" id="A0A1Y2CAN4"/>
<reference evidence="5 6" key="1">
    <citation type="submission" date="2016-07" db="EMBL/GenBank/DDBJ databases">
        <title>Pervasive Adenine N6-methylation of Active Genes in Fungi.</title>
        <authorList>
            <consortium name="DOE Joint Genome Institute"/>
            <person name="Mondo S.J."/>
            <person name="Dannebaum R.O."/>
            <person name="Kuo R.C."/>
            <person name="Labutti K."/>
            <person name="Haridas S."/>
            <person name="Kuo A."/>
            <person name="Salamov A."/>
            <person name="Ahrendt S.R."/>
            <person name="Lipzen A."/>
            <person name="Sullivan W."/>
            <person name="Andreopoulos W.B."/>
            <person name="Clum A."/>
            <person name="Lindquist E."/>
            <person name="Daum C."/>
            <person name="Ramamoorthy G.K."/>
            <person name="Gryganskyi A."/>
            <person name="Culley D."/>
            <person name="Magnuson J.K."/>
            <person name="James T.Y."/>
            <person name="O'Malley M.A."/>
            <person name="Stajich J.E."/>
            <person name="Spatafora J.W."/>
            <person name="Visel A."/>
            <person name="Grigoriev I.V."/>
        </authorList>
    </citation>
    <scope>NUCLEOTIDE SEQUENCE [LARGE SCALE GENOMIC DNA]</scope>
    <source>
        <strain evidence="5 6">JEL800</strain>
    </source>
</reference>
<evidence type="ECO:0000313" key="6">
    <source>
        <dbReference type="Proteomes" id="UP000193642"/>
    </source>
</evidence>
<sequence length="403" mass="44928">MCKGHTNEGYRCKNPGTYNGFCHLHNKTGSWVLTLVNQSGTTDCRGFTVKGLHCKNAGTHHGYCYLHIGQSRNVIPKTLTQLTRTPLSAPCMGMTVKGLPCGNYGTYDGFCHYHVEQRRVNSSVNNFATLRCAGMTKKFEQCKKPGSNNGFCHLHEDQRLSVLYIESYVTPSVAFVGRTQNPPPVNPNNGISQNIPNLIAETSHCVSSSVKLGFFSQTGWTETEIPESSVVPWLKRQDRRAGGIKYAWLNQVLDTPIFSKYNPVVFKTAQVQSENTLANLKADLNCLRTANAVAHAFNEDTSGFCTPVVFTKSVALLLNNVPSEYGALKEMERLGKYWLVDEQIDGDFAKYNSNDGFVCEHGPVSDIAQAFSHYSFFKSVIGGYSRIIEQAVLYRCRYSLHWN</sequence>
<dbReference type="Proteomes" id="UP000193642">
    <property type="component" value="Unassembled WGS sequence"/>
</dbReference>
<keyword evidence="1" id="KW-0723">Serine/threonine-protein kinase</keyword>
<protein>
    <recommendedName>
        <fullName evidence="4">Alpha-type protein kinase domain-containing protein</fullName>
    </recommendedName>
</protein>
<dbReference type="GO" id="GO:0005524">
    <property type="term" value="F:ATP binding"/>
    <property type="evidence" value="ECO:0007669"/>
    <property type="project" value="InterPro"/>
</dbReference>
<keyword evidence="2" id="KW-0808">Transferase</keyword>
<dbReference type="GO" id="GO:0004674">
    <property type="term" value="F:protein serine/threonine kinase activity"/>
    <property type="evidence" value="ECO:0007669"/>
    <property type="project" value="UniProtKB-KW"/>
</dbReference>
<dbReference type="Pfam" id="PF19067">
    <property type="entry name" value="DUF5763"/>
    <property type="match status" value="1"/>
</dbReference>
<evidence type="ECO:0000256" key="1">
    <source>
        <dbReference type="ARBA" id="ARBA00022527"/>
    </source>
</evidence>
<evidence type="ECO:0000256" key="2">
    <source>
        <dbReference type="ARBA" id="ARBA00022679"/>
    </source>
</evidence>
<keyword evidence="6" id="KW-1185">Reference proteome</keyword>
<dbReference type="EMBL" id="MCGO01000023">
    <property type="protein sequence ID" value="ORY44098.1"/>
    <property type="molecule type" value="Genomic_DNA"/>
</dbReference>
<dbReference type="SUPFAM" id="SSF56112">
    <property type="entry name" value="Protein kinase-like (PK-like)"/>
    <property type="match status" value="1"/>
</dbReference>
<feature type="domain" description="Alpha-type protein kinase" evidence="4">
    <location>
        <begin position="212"/>
        <end position="403"/>
    </location>
</feature>
<dbReference type="InterPro" id="IPR004166">
    <property type="entry name" value="a-kinase_dom"/>
</dbReference>
<evidence type="ECO:0000256" key="3">
    <source>
        <dbReference type="ARBA" id="ARBA00022777"/>
    </source>
</evidence>
<gene>
    <name evidence="5" type="ORF">BCR33DRAFT_235367</name>
</gene>
<evidence type="ECO:0000259" key="4">
    <source>
        <dbReference type="PROSITE" id="PS51158"/>
    </source>
</evidence>
<proteinExistence type="predicted"/>
<accession>A0A1Y2CAN4</accession>
<dbReference type="PROSITE" id="PS51158">
    <property type="entry name" value="ALPHA_KINASE"/>
    <property type="match status" value="1"/>
</dbReference>
<name>A0A1Y2CAN4_9FUNG</name>
<dbReference type="Pfam" id="PF02816">
    <property type="entry name" value="Alpha_kinase"/>
    <property type="match status" value="1"/>
</dbReference>
<keyword evidence="3" id="KW-0418">Kinase</keyword>